<comment type="caution">
    <text evidence="1">The sequence shown here is derived from an EMBL/GenBank/DDBJ whole genome shotgun (WGS) entry which is preliminary data.</text>
</comment>
<evidence type="ECO:0000313" key="2">
    <source>
        <dbReference type="Proteomes" id="UP001500190"/>
    </source>
</evidence>
<gene>
    <name evidence="1" type="ORF">GCM10009742_66430</name>
</gene>
<dbReference type="Proteomes" id="UP001500190">
    <property type="component" value="Unassembled WGS sequence"/>
</dbReference>
<proteinExistence type="predicted"/>
<dbReference type="RefSeq" id="WP_344198639.1">
    <property type="nucleotide sequence ID" value="NZ_BAAAND010000012.1"/>
</dbReference>
<dbReference type="Pfam" id="PF24689">
    <property type="entry name" value="TriTu"/>
    <property type="match status" value="1"/>
</dbReference>
<sequence>MTDLLSYAADWVDESRAALGDRGVEFGLSRSPADRENPSLWIDVDGSDRMVRVTLWASGEAVLAAADGTTGSILLEEQLTLADTAAVEETLRRAVTLASGGSPS</sequence>
<evidence type="ECO:0008006" key="3">
    <source>
        <dbReference type="Google" id="ProtNLM"/>
    </source>
</evidence>
<evidence type="ECO:0000313" key="1">
    <source>
        <dbReference type="EMBL" id="GAA1607288.1"/>
    </source>
</evidence>
<organism evidence="1 2">
    <name type="scientific">Kribbella karoonensis</name>
    <dbReference type="NCBI Taxonomy" id="324851"/>
    <lineage>
        <taxon>Bacteria</taxon>
        <taxon>Bacillati</taxon>
        <taxon>Actinomycetota</taxon>
        <taxon>Actinomycetes</taxon>
        <taxon>Propionibacteriales</taxon>
        <taxon>Kribbellaceae</taxon>
        <taxon>Kribbella</taxon>
    </lineage>
</organism>
<name>A0ABN2EGZ2_9ACTN</name>
<keyword evidence="2" id="KW-1185">Reference proteome</keyword>
<accession>A0ABN2EGZ2</accession>
<protein>
    <recommendedName>
        <fullName evidence="3">Immunity protein 53 of polymorphic toxin system</fullName>
    </recommendedName>
</protein>
<dbReference type="InterPro" id="IPR057062">
    <property type="entry name" value="TriTu"/>
</dbReference>
<dbReference type="EMBL" id="BAAAND010000012">
    <property type="protein sequence ID" value="GAA1607288.1"/>
    <property type="molecule type" value="Genomic_DNA"/>
</dbReference>
<reference evidence="1 2" key="1">
    <citation type="journal article" date="2019" name="Int. J. Syst. Evol. Microbiol.">
        <title>The Global Catalogue of Microorganisms (GCM) 10K type strain sequencing project: providing services to taxonomists for standard genome sequencing and annotation.</title>
        <authorList>
            <consortium name="The Broad Institute Genomics Platform"/>
            <consortium name="The Broad Institute Genome Sequencing Center for Infectious Disease"/>
            <person name="Wu L."/>
            <person name="Ma J."/>
        </authorList>
    </citation>
    <scope>NUCLEOTIDE SEQUENCE [LARGE SCALE GENOMIC DNA]</scope>
    <source>
        <strain evidence="1 2">JCM 14304</strain>
    </source>
</reference>